<keyword evidence="4" id="KW-1185">Reference proteome</keyword>
<dbReference type="Pfam" id="PF04945">
    <property type="entry name" value="YHS"/>
    <property type="match status" value="1"/>
</dbReference>
<dbReference type="InterPro" id="IPR007029">
    <property type="entry name" value="YHS_dom"/>
</dbReference>
<keyword evidence="1" id="KW-0732">Signal</keyword>
<feature type="signal peptide" evidence="1">
    <location>
        <begin position="1"/>
        <end position="30"/>
    </location>
</feature>
<gene>
    <name evidence="3" type="ORF">HYN49_06390</name>
</gene>
<feature type="chain" id="PRO_5015416358" evidence="1">
    <location>
        <begin position="31"/>
        <end position="164"/>
    </location>
</feature>
<dbReference type="EMBL" id="CP029187">
    <property type="protein sequence ID" value="AWI25552.1"/>
    <property type="molecule type" value="Genomic_DNA"/>
</dbReference>
<evidence type="ECO:0000313" key="3">
    <source>
        <dbReference type="EMBL" id="AWI25552.1"/>
    </source>
</evidence>
<reference evidence="3 4" key="1">
    <citation type="submission" date="2018-05" db="EMBL/GenBank/DDBJ databases">
        <title>Genome sequencing of Flavobacterium sp. HYN0049.</title>
        <authorList>
            <person name="Yi H."/>
            <person name="Baek C."/>
        </authorList>
    </citation>
    <scope>NUCLEOTIDE SEQUENCE [LARGE SCALE GENOMIC DNA]</scope>
    <source>
        <strain evidence="3 4">HYN0049</strain>
    </source>
</reference>
<evidence type="ECO:0000256" key="1">
    <source>
        <dbReference type="SAM" id="SignalP"/>
    </source>
</evidence>
<feature type="domain" description="YHS" evidence="2">
    <location>
        <begin position="55"/>
        <end position="99"/>
    </location>
</feature>
<protein>
    <submittedName>
        <fullName evidence="3">YHS domain protein</fullName>
    </submittedName>
</protein>
<sequence>MNFKKRKPATRKTRILISVWFLCAGLVVSAQSESKRTALFNLENKLAIQGFDPVSYFKQNKAVKGKKDMAVSHQGVTYYFSSAANKEAFLKTPAAYEPQYGGWCAYAMGYSGEKVEINPETFKIVEGKLYLFYNAFFNNTLKSWNKEEAGLKKKADANWKKILN</sequence>
<dbReference type="OrthoDB" id="344729at2"/>
<accession>A0A2S1SGS6</accession>
<proteinExistence type="predicted"/>
<organism evidence="3 4">
    <name type="scientific">Flavobacterium pallidum</name>
    <dbReference type="NCBI Taxonomy" id="2172098"/>
    <lineage>
        <taxon>Bacteria</taxon>
        <taxon>Pseudomonadati</taxon>
        <taxon>Bacteroidota</taxon>
        <taxon>Flavobacteriia</taxon>
        <taxon>Flavobacteriales</taxon>
        <taxon>Flavobacteriaceae</taxon>
        <taxon>Flavobacterium</taxon>
    </lineage>
</organism>
<dbReference type="NCBIfam" id="NF041384">
    <property type="entry name" value="YHS_seleno_dom"/>
    <property type="match status" value="1"/>
</dbReference>
<name>A0A2S1SGS6_9FLAO</name>
<dbReference type="KEGG" id="fpal:HYN49_06390"/>
<dbReference type="Proteomes" id="UP000244937">
    <property type="component" value="Chromosome"/>
</dbReference>
<evidence type="ECO:0000259" key="2">
    <source>
        <dbReference type="Pfam" id="PF04945"/>
    </source>
</evidence>
<evidence type="ECO:0000313" key="4">
    <source>
        <dbReference type="Proteomes" id="UP000244937"/>
    </source>
</evidence>
<dbReference type="AlphaFoldDB" id="A0A2S1SGS6"/>